<proteinExistence type="predicted"/>
<protein>
    <submittedName>
        <fullName evidence="1">Uncharacterized protein</fullName>
    </submittedName>
</protein>
<gene>
    <name evidence="1" type="ORF">AMQ74_01825</name>
</gene>
<organism evidence="1 2">
    <name type="scientific">Candidatus Methanofastidiosum methylothiophilum</name>
    <dbReference type="NCBI Taxonomy" id="1705564"/>
    <lineage>
        <taxon>Archaea</taxon>
        <taxon>Methanobacteriati</taxon>
        <taxon>Methanobacteriota</taxon>
        <taxon>Stenosarchaea group</taxon>
        <taxon>Candidatus Methanofastidiosia</taxon>
        <taxon>Candidatus Methanofastidiosales</taxon>
        <taxon>Candidatus Methanofastidiosaceae</taxon>
        <taxon>Candidatus Methanofastidiosum</taxon>
    </lineage>
</organism>
<sequence length="181" mass="21535">MLNKRDKEFLAGTTSNSIILDELLKDEDYREERYGDIMIKTNENIPKQMVYKLFRWNPNGIGVLLNKKNCDPEEFLRCWGHYVKNKSRRALRASKIFLETLLNRKWAIPEELLEDIILGYIFENRYPSEGQSKLLKNINFSTLRSVYKNLPTTIQFESWRQEIYKLLPREEQALVDIKVGE</sequence>
<reference evidence="1 2" key="1">
    <citation type="journal article" date="2016" name="ISME J.">
        <title>Chasing the elusive Euryarchaeota class WSA2: genomes reveal a uniquely fastidious methyl-reducing methanogen.</title>
        <authorList>
            <person name="Nobu M.K."/>
            <person name="Narihiro T."/>
            <person name="Kuroda K."/>
            <person name="Mei R."/>
            <person name="Liu W.T."/>
        </authorList>
    </citation>
    <scope>NUCLEOTIDE SEQUENCE [LARGE SCALE GENOMIC DNA]</scope>
    <source>
        <strain evidence="1">U1lsi0528_Bin089</strain>
    </source>
</reference>
<dbReference type="AlphaFoldDB" id="A0A150IN32"/>
<evidence type="ECO:0000313" key="2">
    <source>
        <dbReference type="Proteomes" id="UP000075578"/>
    </source>
</evidence>
<dbReference type="Proteomes" id="UP000075578">
    <property type="component" value="Unassembled WGS sequence"/>
</dbReference>
<comment type="caution">
    <text evidence="1">The sequence shown here is derived from an EMBL/GenBank/DDBJ whole genome shotgun (WGS) entry which is preliminary data.</text>
</comment>
<name>A0A150IN32_9EURY</name>
<accession>A0A150IN32</accession>
<evidence type="ECO:0000313" key="1">
    <source>
        <dbReference type="EMBL" id="KYC46446.1"/>
    </source>
</evidence>
<dbReference type="EMBL" id="LNGD01000208">
    <property type="protein sequence ID" value="KYC46446.1"/>
    <property type="molecule type" value="Genomic_DNA"/>
</dbReference>